<dbReference type="InterPro" id="IPR000477">
    <property type="entry name" value="RT_dom"/>
</dbReference>
<dbReference type="Gene3D" id="3.30.420.10">
    <property type="entry name" value="Ribonuclease H-like superfamily/Ribonuclease H"/>
    <property type="match status" value="1"/>
</dbReference>
<reference evidence="6" key="1">
    <citation type="submission" date="2025-08" db="UniProtKB">
        <authorList>
            <consortium name="Ensembl"/>
        </authorList>
    </citation>
    <scope>IDENTIFICATION</scope>
</reference>
<dbReference type="InterPro" id="IPR001584">
    <property type="entry name" value="Integrase_cat-core"/>
</dbReference>
<dbReference type="InterPro" id="IPR043128">
    <property type="entry name" value="Rev_trsase/Diguanyl_cyclase"/>
</dbReference>
<dbReference type="PANTHER" id="PTHR37984:SF5">
    <property type="entry name" value="PROTEIN NYNRIN-LIKE"/>
    <property type="match status" value="1"/>
</dbReference>
<evidence type="ECO:0000259" key="5">
    <source>
        <dbReference type="PROSITE" id="PS50994"/>
    </source>
</evidence>
<dbReference type="FunFam" id="3.30.420.10:FF:000032">
    <property type="entry name" value="Retrovirus-related Pol polyprotein from transposon 297-like Protein"/>
    <property type="match status" value="1"/>
</dbReference>
<dbReference type="InterPro" id="IPR041588">
    <property type="entry name" value="Integrase_H2C2"/>
</dbReference>
<keyword evidence="3" id="KW-0511">Multifunctional enzyme</keyword>
<reference evidence="6" key="2">
    <citation type="submission" date="2025-09" db="UniProtKB">
        <authorList>
            <consortium name="Ensembl"/>
        </authorList>
    </citation>
    <scope>IDENTIFICATION</scope>
</reference>
<dbReference type="Pfam" id="PF17919">
    <property type="entry name" value="RT_RNaseH_2"/>
    <property type="match status" value="1"/>
</dbReference>
<dbReference type="FunFam" id="1.10.340.70:FF:000001">
    <property type="entry name" value="Retrovirus-related Pol polyprotein from transposon gypsy-like Protein"/>
    <property type="match status" value="1"/>
</dbReference>
<dbReference type="InterPro" id="IPR003309">
    <property type="entry name" value="SCAN_dom"/>
</dbReference>
<evidence type="ECO:0000256" key="2">
    <source>
        <dbReference type="ARBA" id="ARBA00012180"/>
    </source>
</evidence>
<dbReference type="EC" id="3.1.26.4" evidence="2"/>
<dbReference type="GeneTree" id="ENSGT01050000244855"/>
<dbReference type="GO" id="GO:0004523">
    <property type="term" value="F:RNA-DNA hybrid ribonuclease activity"/>
    <property type="evidence" value="ECO:0007669"/>
    <property type="project" value="UniProtKB-EC"/>
</dbReference>
<dbReference type="OMA" id="CHATITY"/>
<evidence type="ECO:0000313" key="6">
    <source>
        <dbReference type="Ensembl" id="ENSCCRP00000158839.1"/>
    </source>
</evidence>
<dbReference type="SUPFAM" id="SSF56672">
    <property type="entry name" value="DNA/RNA polymerases"/>
    <property type="match status" value="1"/>
</dbReference>
<name>A0A9J8BLN6_CYPCA</name>
<dbReference type="InterPro" id="IPR038269">
    <property type="entry name" value="SCAN_sf"/>
</dbReference>
<dbReference type="Proteomes" id="UP001108240">
    <property type="component" value="Unplaced"/>
</dbReference>
<dbReference type="InterPro" id="IPR054465">
    <property type="entry name" value="Integrase_p58-like_C"/>
</dbReference>
<dbReference type="SUPFAM" id="SSF47353">
    <property type="entry name" value="Retrovirus capsid dimerization domain-like"/>
    <property type="match status" value="1"/>
</dbReference>
<comment type="similarity">
    <text evidence="1">Belongs to the beta type-B retroviral polymerase family. HERV class-II K(HML-2) pol subfamily.</text>
</comment>
<dbReference type="Pfam" id="PF00665">
    <property type="entry name" value="rve"/>
    <property type="match status" value="1"/>
</dbReference>
<protein>
    <recommendedName>
        <fullName evidence="4">Gypsy retrotransposon integrase-like protein 1</fullName>
        <ecNumber evidence="2">3.1.26.4</ecNumber>
    </recommendedName>
</protein>
<dbReference type="InterPro" id="IPR041577">
    <property type="entry name" value="RT_RNaseH_2"/>
</dbReference>
<dbReference type="Gene3D" id="3.30.70.270">
    <property type="match status" value="2"/>
</dbReference>
<dbReference type="PROSITE" id="PS50994">
    <property type="entry name" value="INTEGRASE"/>
    <property type="match status" value="1"/>
</dbReference>
<dbReference type="PANTHER" id="PTHR37984">
    <property type="entry name" value="PROTEIN CBG26694"/>
    <property type="match status" value="1"/>
</dbReference>
<evidence type="ECO:0000256" key="1">
    <source>
        <dbReference type="ARBA" id="ARBA00010879"/>
    </source>
</evidence>
<dbReference type="InterPro" id="IPR050951">
    <property type="entry name" value="Retrovirus_Pol_polyprotein"/>
</dbReference>
<dbReference type="Ensembl" id="ENSCCRT00000125700.1">
    <property type="protein sequence ID" value="ENSCCRP00000158839.1"/>
    <property type="gene ID" value="ENSCCRG00000077096.1"/>
</dbReference>
<dbReference type="SUPFAM" id="SSF53098">
    <property type="entry name" value="Ribonuclease H-like"/>
    <property type="match status" value="1"/>
</dbReference>
<proteinExistence type="inferred from homology"/>
<dbReference type="Gene3D" id="1.10.340.70">
    <property type="match status" value="1"/>
</dbReference>
<dbReference type="Gene3D" id="4.10.60.10">
    <property type="entry name" value="Zinc finger, CCHC-type"/>
    <property type="match status" value="1"/>
</dbReference>
<dbReference type="Gene3D" id="1.10.4020.10">
    <property type="entry name" value="DNA breaking-rejoining enzymes"/>
    <property type="match status" value="1"/>
</dbReference>
<dbReference type="GO" id="GO:0003676">
    <property type="term" value="F:nucleic acid binding"/>
    <property type="evidence" value="ECO:0007669"/>
    <property type="project" value="InterPro"/>
</dbReference>
<dbReference type="CDD" id="cd01647">
    <property type="entry name" value="RT_LTR"/>
    <property type="match status" value="1"/>
</dbReference>
<sequence>MEIGGSSFLAKLVAHPFRLFQWKVVSRVVLLWFLFDWDFSFGKGGVTVISMSSKFELDKFTIAPTVEQLEKCHKDDLLVIADFYDIVVPRNALKREIKAALHMELEKQNILPSESVVTGVAITSLSEDLETAEAEFKSQDAARIDPVDPSLVKDPLLAIRLKELEVELSRSQYQSQLLHVRAVELETQRDVRVKELELELKFGQAKQLQSPVLRGNTPVQTPIITSPSLPATLPVSKVSPDTDVDISKQISLVPTFREREVDTYFTVFERIAATLKWPRNIWPLLLQCKLVGKAQEVCSALTLEQSMDYDSVKVAVLRAYELVPEAYRQKFRAHSKNPSQTFVEFAREKTTLFEKWCVASKVTTFEQLKELILMEEFKNCVSEKVVVYLNEQKVSSLTEASVFADEFVLTHKVAFQSPRLSRRTVVNSNYSSKSADAVSPDNHTTDLSLMSRECFYCHEKGHLIAVCPALQRKSQRKAQNASKSVAFVCAHSPDSLPSIDPTFEPFVCEGVVSLSESDSNSRPVRILRDTGAAQTFILADVLPFSAQSSCNSEVLVQGIELGVVRVPLHTVYLRSDIVTGSVKVAVRNELPVRGIALILGNDLAGSKVVCLPEVTEVPSVPQNDVLIQKFPSVFHSCVVTRAQARKFDNEIDLSDSFMNSNVGSTEDTNVEACRPLQNLELEPKFDFPFDKRQLMEAQNADDTLKSCFSVAVDKAEIADHTMVYFIDDGVLMRKWRPESLKQDWSSVFQVVVPKSYREHVLSVGHDHELSGHLGIKKTYHNLLKHFFWPGMKSAVTQYCRSCHECQVAGKPNQVIPPAPLKPIPVMSEPFEKLVIDCVGPLSRTKSGHSYLLMLMCSATRFPEAIPLRSLKTPIIVKAIVKFCTTFGLPKFIQSDQGSNFMSRLFRKVMKELSIKHCTSSAYHPQSQGVLERFHQTLKTMIRTYCLQHEKDWDEQIPLLLFAVRNTTQESLGFAPAELVFGHTLRGPLKLLQEQLLSGGLPGFSSKSVLDHVSAFREHLHSVWKLAQQSLSASQTRMKGTFDRKTVQRSFEVGDQVLVLLPLPGSALQAKFTGPYVIEEKLNDTDYVVQTPERKRKTRVCHINMLKLYISRSNSKHSVSNPVTSVTPVVVVSVNAAASDYSPSMDDLRLGSACLSGARLQNSEALVTLDSKLSHLSRSAQSEIVQLIEKYSSLFSDVPTVTHVLMHDIDVGDHRPIKQNAYRVNPVKREIMKKETQYLIENGLAVPSCSPWCSPCVLVPKADGTSRFCTDHRKVNQLTKADSYPLPRIDDCIDHIGSAKFVTKLDLLKGYWQVPLTERASEISAFATPDAFLQYKILAFGLKNAPATFQRLMNCVLANVQNCEAYLDDVVCYSNTWNDHLETLEKVFTRFRDANLTLNLAKCEFCHATITYLGKEVGHGTVRPVEAKVQAIVDFPVPKSKRDLRRFLRMAGYYRSFCKNFSVVVKPLTDILRKDANFKWNDNCQCAFVSLKSLLCSSPVLAAPDFSRPFKLEVDASGNGAGAVLLQDDDKGVDHPL</sequence>
<dbReference type="Pfam" id="PF00078">
    <property type="entry name" value="RVT_1"/>
    <property type="match status" value="1"/>
</dbReference>
<feature type="domain" description="Integrase catalytic" evidence="5">
    <location>
        <begin position="825"/>
        <end position="983"/>
    </location>
</feature>
<evidence type="ECO:0000313" key="7">
    <source>
        <dbReference type="Proteomes" id="UP001108240"/>
    </source>
</evidence>
<dbReference type="GO" id="GO:0015074">
    <property type="term" value="P:DNA integration"/>
    <property type="evidence" value="ECO:0007669"/>
    <property type="project" value="InterPro"/>
</dbReference>
<evidence type="ECO:0000256" key="3">
    <source>
        <dbReference type="ARBA" id="ARBA00023268"/>
    </source>
</evidence>
<dbReference type="Pfam" id="PF02023">
    <property type="entry name" value="SCAN"/>
    <property type="match status" value="1"/>
</dbReference>
<dbReference type="InterPro" id="IPR036397">
    <property type="entry name" value="RNaseH_sf"/>
</dbReference>
<evidence type="ECO:0000256" key="4">
    <source>
        <dbReference type="ARBA" id="ARBA00039658"/>
    </source>
</evidence>
<dbReference type="Pfam" id="PF22938">
    <property type="entry name" value="Integrase_p58_C"/>
    <property type="match status" value="1"/>
</dbReference>
<dbReference type="InterPro" id="IPR043502">
    <property type="entry name" value="DNA/RNA_pol_sf"/>
</dbReference>
<dbReference type="Gene3D" id="3.10.10.10">
    <property type="entry name" value="HIV Type 1 Reverse Transcriptase, subunit A, domain 1"/>
    <property type="match status" value="1"/>
</dbReference>
<keyword evidence="7" id="KW-1185">Reference proteome</keyword>
<dbReference type="InterPro" id="IPR012337">
    <property type="entry name" value="RNaseH-like_sf"/>
</dbReference>
<dbReference type="FunFam" id="3.30.70.270:FF:000020">
    <property type="entry name" value="Transposon Tf2-6 polyprotein-like Protein"/>
    <property type="match status" value="1"/>
</dbReference>
<dbReference type="Pfam" id="PF17921">
    <property type="entry name" value="Integrase_H2C2"/>
    <property type="match status" value="1"/>
</dbReference>
<organism evidence="6 7">
    <name type="scientific">Cyprinus carpio carpio</name>
    <dbReference type="NCBI Taxonomy" id="630221"/>
    <lineage>
        <taxon>Eukaryota</taxon>
        <taxon>Metazoa</taxon>
        <taxon>Chordata</taxon>
        <taxon>Craniata</taxon>
        <taxon>Vertebrata</taxon>
        <taxon>Euteleostomi</taxon>
        <taxon>Actinopterygii</taxon>
        <taxon>Neopterygii</taxon>
        <taxon>Teleostei</taxon>
        <taxon>Ostariophysi</taxon>
        <taxon>Cypriniformes</taxon>
        <taxon>Cyprinidae</taxon>
        <taxon>Cyprininae</taxon>
        <taxon>Cyprinus</taxon>
    </lineage>
</organism>
<accession>A0A9J8BLN6</accession>